<dbReference type="GO" id="GO:0019905">
    <property type="term" value="F:syntaxin binding"/>
    <property type="evidence" value="ECO:0007669"/>
    <property type="project" value="InterPro"/>
</dbReference>
<feature type="coiled-coil region" evidence="2">
    <location>
        <begin position="239"/>
        <end position="364"/>
    </location>
</feature>
<sequence length="389" mass="45441">MSSDLKPSEAKNDVESENINKISELTIEEANLDLKQKKKLDKLIESVLKKCGSNPVSLEDKVHLIAQALSKEQENSKKLTTSNKELEKQIQSISKQKDFAQSEYGKAIIAKDKLESLCRELQKYNKSIKEENLTRIKEEEERRKEITAKFQVSIDEINKQVMENSEKNGSLIQENANLAAKLKNLLEQYELREQHIEKVLKHKDLEIQLADAKFQQSELKFNELSERNKAEKSIFETHCNELLKKCEFHQEAEKQLRSQLSSYTEKYEEFQTTLKKSNQMFDSFKTEMDKMTKKIKKLEAETTQWKKKWESCDKSLQNVISQKNELEVESKNLKNKYDSMEKISRALQVERESFKEKIKNYESELNALKSPTNENKSEVVEVVEQVNGE</sequence>
<dbReference type="Pfam" id="PF09728">
    <property type="entry name" value="Taxilin"/>
    <property type="match status" value="1"/>
</dbReference>
<name>A0A813M414_9BILA</name>
<reference evidence="3" key="1">
    <citation type="submission" date="2021-02" db="EMBL/GenBank/DDBJ databases">
        <authorList>
            <person name="Nowell W R."/>
        </authorList>
    </citation>
    <scope>NUCLEOTIDE SEQUENCE</scope>
    <source>
        <strain evidence="3">Ploen Becks lab</strain>
    </source>
</reference>
<comment type="caution">
    <text evidence="3">The sequence shown here is derived from an EMBL/GenBank/DDBJ whole genome shotgun (WGS) entry which is preliminary data.</text>
</comment>
<accession>A0A813M414</accession>
<dbReference type="Proteomes" id="UP000663879">
    <property type="component" value="Unassembled WGS sequence"/>
</dbReference>
<evidence type="ECO:0000256" key="2">
    <source>
        <dbReference type="SAM" id="Coils"/>
    </source>
</evidence>
<evidence type="ECO:0000256" key="1">
    <source>
        <dbReference type="ARBA" id="ARBA00009550"/>
    </source>
</evidence>
<dbReference type="PANTHER" id="PTHR16127">
    <property type="entry name" value="TAXILIN"/>
    <property type="match status" value="1"/>
</dbReference>
<evidence type="ECO:0000313" key="3">
    <source>
        <dbReference type="EMBL" id="CAF0707688.1"/>
    </source>
</evidence>
<organism evidence="3 4">
    <name type="scientific">Brachionus calyciflorus</name>
    <dbReference type="NCBI Taxonomy" id="104777"/>
    <lineage>
        <taxon>Eukaryota</taxon>
        <taxon>Metazoa</taxon>
        <taxon>Spiralia</taxon>
        <taxon>Gnathifera</taxon>
        <taxon>Rotifera</taxon>
        <taxon>Eurotatoria</taxon>
        <taxon>Monogononta</taxon>
        <taxon>Pseudotrocha</taxon>
        <taxon>Ploima</taxon>
        <taxon>Brachionidae</taxon>
        <taxon>Brachionus</taxon>
    </lineage>
</organism>
<comment type="similarity">
    <text evidence="1">Belongs to the taxilin family.</text>
</comment>
<dbReference type="Gene3D" id="1.10.287.1490">
    <property type="match status" value="1"/>
</dbReference>
<protein>
    <submittedName>
        <fullName evidence="3">Uncharacterized protein</fullName>
    </submittedName>
</protein>
<gene>
    <name evidence="3" type="ORF">OXX778_LOCUS520</name>
</gene>
<evidence type="ECO:0000313" key="4">
    <source>
        <dbReference type="Proteomes" id="UP000663879"/>
    </source>
</evidence>
<feature type="coiled-coil region" evidence="2">
    <location>
        <begin position="69"/>
        <end position="199"/>
    </location>
</feature>
<dbReference type="OrthoDB" id="425555at2759"/>
<dbReference type="AlphaFoldDB" id="A0A813M414"/>
<keyword evidence="4" id="KW-1185">Reference proteome</keyword>
<dbReference type="PANTHER" id="PTHR16127:SF13">
    <property type="entry name" value="GH01188P"/>
    <property type="match status" value="1"/>
</dbReference>
<dbReference type="InterPro" id="IPR026183">
    <property type="entry name" value="Taxilin_fam"/>
</dbReference>
<dbReference type="EMBL" id="CAJNOC010000026">
    <property type="protein sequence ID" value="CAF0707688.1"/>
    <property type="molecule type" value="Genomic_DNA"/>
</dbReference>
<keyword evidence="2" id="KW-0175">Coiled coil</keyword>
<proteinExistence type="inferred from homology"/>